<dbReference type="SUPFAM" id="SSF54427">
    <property type="entry name" value="NTF2-like"/>
    <property type="match status" value="1"/>
</dbReference>
<sequence>MNQAQVCAVDKQVYGIEYFAIIDLLKRYYDALYRCDTALLATVFHASAQYSTASSGELLHLDMHSYFPIVEQRISPESSGEPYTFSIDSIEFAGAVTAIARMRSSMLGKDFIDLLSLIQLGGEWKIIAKVFHYTIHADTAILPTSQN</sequence>
<dbReference type="AlphaFoldDB" id="A0A951QGM8"/>
<dbReference type="InterPro" id="IPR039437">
    <property type="entry name" value="FrzH/put_lumazine-bd"/>
</dbReference>
<organism evidence="1 2">
    <name type="scientific">Drouetiella hepatica Uher 2000/2452</name>
    <dbReference type="NCBI Taxonomy" id="904376"/>
    <lineage>
        <taxon>Bacteria</taxon>
        <taxon>Bacillati</taxon>
        <taxon>Cyanobacteriota</taxon>
        <taxon>Cyanophyceae</taxon>
        <taxon>Oculatellales</taxon>
        <taxon>Oculatellaceae</taxon>
        <taxon>Drouetiella</taxon>
    </lineage>
</organism>
<reference evidence="1" key="2">
    <citation type="journal article" date="2022" name="Microbiol. Resour. Announc.">
        <title>Metagenome Sequencing to Explore Phylogenomics of Terrestrial Cyanobacteria.</title>
        <authorList>
            <person name="Ward R.D."/>
            <person name="Stajich J.E."/>
            <person name="Johansen J.R."/>
            <person name="Huntemann M."/>
            <person name="Clum A."/>
            <person name="Foster B."/>
            <person name="Foster B."/>
            <person name="Roux S."/>
            <person name="Palaniappan K."/>
            <person name="Varghese N."/>
            <person name="Mukherjee S."/>
            <person name="Reddy T.B.K."/>
            <person name="Daum C."/>
            <person name="Copeland A."/>
            <person name="Chen I.A."/>
            <person name="Ivanova N.N."/>
            <person name="Kyrpides N.C."/>
            <person name="Shapiro N."/>
            <person name="Eloe-Fadrosh E.A."/>
            <person name="Pietrasiak N."/>
        </authorList>
    </citation>
    <scope>NUCLEOTIDE SEQUENCE</scope>
    <source>
        <strain evidence="1">UHER 2000/2452</strain>
    </source>
</reference>
<gene>
    <name evidence="1" type="ORF">KME15_25545</name>
</gene>
<comment type="caution">
    <text evidence="1">The sequence shown here is derived from an EMBL/GenBank/DDBJ whole genome shotgun (WGS) entry which is preliminary data.</text>
</comment>
<protein>
    <submittedName>
        <fullName evidence="1">Nuclear transport factor 2 family protein</fullName>
    </submittedName>
</protein>
<accession>A0A951QGM8</accession>
<reference evidence="1" key="1">
    <citation type="submission" date="2021-05" db="EMBL/GenBank/DDBJ databases">
        <authorList>
            <person name="Pietrasiak N."/>
            <person name="Ward R."/>
            <person name="Stajich J.E."/>
            <person name="Kurbessoian T."/>
        </authorList>
    </citation>
    <scope>NUCLEOTIDE SEQUENCE</scope>
    <source>
        <strain evidence="1">UHER 2000/2452</strain>
    </source>
</reference>
<dbReference type="Gene3D" id="3.10.450.50">
    <property type="match status" value="1"/>
</dbReference>
<dbReference type="Pfam" id="PF12893">
    <property type="entry name" value="Lumazine_bd_2"/>
    <property type="match status" value="1"/>
</dbReference>
<dbReference type="EMBL" id="JAHHHD010000054">
    <property type="protein sequence ID" value="MBW4662036.1"/>
    <property type="molecule type" value="Genomic_DNA"/>
</dbReference>
<evidence type="ECO:0000313" key="1">
    <source>
        <dbReference type="EMBL" id="MBW4662036.1"/>
    </source>
</evidence>
<proteinExistence type="predicted"/>
<evidence type="ECO:0000313" key="2">
    <source>
        <dbReference type="Proteomes" id="UP000757435"/>
    </source>
</evidence>
<name>A0A951QGM8_9CYAN</name>
<dbReference type="InterPro" id="IPR032710">
    <property type="entry name" value="NTF2-like_dom_sf"/>
</dbReference>
<dbReference type="Proteomes" id="UP000757435">
    <property type="component" value="Unassembled WGS sequence"/>
</dbReference>